<dbReference type="GO" id="GO:0005730">
    <property type="term" value="C:nucleolus"/>
    <property type="evidence" value="ECO:0007669"/>
    <property type="project" value="UniProtKB-SubCell"/>
</dbReference>
<evidence type="ECO:0000256" key="2">
    <source>
        <dbReference type="ARBA" id="ARBA00008479"/>
    </source>
</evidence>
<sequence>MVRHGRNRKRRAGRIGRTKLKNRNYSKFKPPQITDEVVRSNWDPTKTASVNMANLGLQSNLNDSVVKPASFASFPPTSTSDSKTTTTADSNKVSAIELFNIPESDVIPAQTKRLRMLPVSVEDQQFIIKCIHKYGVGSSEDDDENDETFQKMACDIKVNDMQHTKNKLKKMVARFMLLEESQLRVEVSDEIKALMKKK</sequence>
<evidence type="ECO:0000256" key="3">
    <source>
        <dbReference type="ARBA" id="ARBA00015522"/>
    </source>
</evidence>
<dbReference type="InterPro" id="IPR019002">
    <property type="entry name" value="Ribosome_biogenesis_Nop16"/>
</dbReference>
<dbReference type="PANTHER" id="PTHR13243">
    <property type="entry name" value="HSPC111 PROTEIN-RELATED"/>
    <property type="match status" value="1"/>
</dbReference>
<evidence type="ECO:0000256" key="4">
    <source>
        <dbReference type="ARBA" id="ARBA00023242"/>
    </source>
</evidence>
<protein>
    <recommendedName>
        <fullName evidence="3">Nucleolar protein 16</fullName>
    </recommendedName>
</protein>
<reference evidence="6" key="1">
    <citation type="submission" date="2021-01" db="EMBL/GenBank/DDBJ databases">
        <authorList>
            <person name="Corre E."/>
            <person name="Pelletier E."/>
            <person name="Niang G."/>
            <person name="Scheremetjew M."/>
            <person name="Finn R."/>
            <person name="Kale V."/>
            <person name="Holt S."/>
            <person name="Cochrane G."/>
            <person name="Meng A."/>
            <person name="Brown T."/>
            <person name="Cohen L."/>
        </authorList>
    </citation>
    <scope>NUCLEOTIDE SEQUENCE</scope>
    <source>
        <strain evidence="6">Pop2</strain>
    </source>
</reference>
<comment type="subcellular location">
    <subcellularLocation>
        <location evidence="1">Nucleus</location>
        <location evidence="1">Nucleolus</location>
    </subcellularLocation>
</comment>
<dbReference type="EMBL" id="HBGN01001352">
    <property type="protein sequence ID" value="CAD9314471.1"/>
    <property type="molecule type" value="Transcribed_RNA"/>
</dbReference>
<evidence type="ECO:0000256" key="1">
    <source>
        <dbReference type="ARBA" id="ARBA00004604"/>
    </source>
</evidence>
<evidence type="ECO:0000313" key="6">
    <source>
        <dbReference type="EMBL" id="CAD9314471.1"/>
    </source>
</evidence>
<comment type="similarity">
    <text evidence="2">Belongs to the NOP16 family.</text>
</comment>
<name>A0A6U3NTY9_9STRA</name>
<evidence type="ECO:0000313" key="5">
    <source>
        <dbReference type="EMBL" id="CAD9314470.1"/>
    </source>
</evidence>
<dbReference type="PANTHER" id="PTHR13243:SF1">
    <property type="entry name" value="NUCLEOLAR PROTEIN 16"/>
    <property type="match status" value="1"/>
</dbReference>
<gene>
    <name evidence="5" type="ORF">DBRI1063_LOCUS876</name>
    <name evidence="6" type="ORF">DBRI1063_LOCUS877</name>
</gene>
<dbReference type="AlphaFoldDB" id="A0A6U3NTY9"/>
<organism evidence="6">
    <name type="scientific">Ditylum brightwellii</name>
    <dbReference type="NCBI Taxonomy" id="49249"/>
    <lineage>
        <taxon>Eukaryota</taxon>
        <taxon>Sar</taxon>
        <taxon>Stramenopiles</taxon>
        <taxon>Ochrophyta</taxon>
        <taxon>Bacillariophyta</taxon>
        <taxon>Mediophyceae</taxon>
        <taxon>Lithodesmiophycidae</taxon>
        <taxon>Lithodesmiales</taxon>
        <taxon>Lithodesmiaceae</taxon>
        <taxon>Ditylum</taxon>
    </lineage>
</organism>
<dbReference type="Pfam" id="PF09420">
    <property type="entry name" value="Nop16"/>
    <property type="match status" value="1"/>
</dbReference>
<dbReference type="GO" id="GO:0042273">
    <property type="term" value="P:ribosomal large subunit biogenesis"/>
    <property type="evidence" value="ECO:0007669"/>
    <property type="project" value="TreeGrafter"/>
</dbReference>
<accession>A0A6U3NTY9</accession>
<keyword evidence="4" id="KW-0539">Nucleus</keyword>
<proteinExistence type="inferred from homology"/>
<dbReference type="EMBL" id="HBGN01001351">
    <property type="protein sequence ID" value="CAD9314470.1"/>
    <property type="molecule type" value="Transcribed_RNA"/>
</dbReference>